<evidence type="ECO:0000313" key="2">
    <source>
        <dbReference type="Proteomes" id="UP000224567"/>
    </source>
</evidence>
<sequence length="86" mass="9856">MQGLHLKFTHSTGSQSAIFLMKDQMFHERKRHIDVRYHFVREIIAHGDIMVSKINAHENPADMMIKTLPSAKFEHGLDLVGVESLS</sequence>
<dbReference type="Proteomes" id="UP000224567">
    <property type="component" value="Unassembled WGS sequence"/>
</dbReference>
<dbReference type="EMBL" id="MLFT02000001">
    <property type="protein sequence ID" value="PHT59703.1"/>
    <property type="molecule type" value="Genomic_DNA"/>
</dbReference>
<comment type="caution">
    <text evidence="1">The sequence shown here is derived from an EMBL/GenBank/DDBJ whole genome shotgun (WGS) entry which is preliminary data.</text>
</comment>
<dbReference type="OrthoDB" id="418237at2759"/>
<evidence type="ECO:0000313" key="1">
    <source>
        <dbReference type="EMBL" id="PHT59703.1"/>
    </source>
</evidence>
<dbReference type="STRING" id="33114.A0A2G2XQD2"/>
<protein>
    <recommendedName>
        <fullName evidence="3">Retrovirus-related Pol polyprotein from transposon TNT 1-94</fullName>
    </recommendedName>
</protein>
<accession>A0A2G2XQD2</accession>
<name>A0A2G2XQD2_CAPBA</name>
<organism evidence="1 2">
    <name type="scientific">Capsicum baccatum</name>
    <name type="common">Peruvian pepper</name>
    <dbReference type="NCBI Taxonomy" id="33114"/>
    <lineage>
        <taxon>Eukaryota</taxon>
        <taxon>Viridiplantae</taxon>
        <taxon>Streptophyta</taxon>
        <taxon>Embryophyta</taxon>
        <taxon>Tracheophyta</taxon>
        <taxon>Spermatophyta</taxon>
        <taxon>Magnoliopsida</taxon>
        <taxon>eudicotyledons</taxon>
        <taxon>Gunneridae</taxon>
        <taxon>Pentapetalae</taxon>
        <taxon>asterids</taxon>
        <taxon>lamiids</taxon>
        <taxon>Solanales</taxon>
        <taxon>Solanaceae</taxon>
        <taxon>Solanoideae</taxon>
        <taxon>Capsiceae</taxon>
        <taxon>Capsicum</taxon>
    </lineage>
</organism>
<evidence type="ECO:0008006" key="3">
    <source>
        <dbReference type="Google" id="ProtNLM"/>
    </source>
</evidence>
<keyword evidence="2" id="KW-1185">Reference proteome</keyword>
<reference evidence="2" key="2">
    <citation type="journal article" date="2017" name="J. Anim. Genet.">
        <title>Multiple reference genome sequences of hot pepper reveal the massive evolution of plant disease resistance genes by retroduplication.</title>
        <authorList>
            <person name="Kim S."/>
            <person name="Park J."/>
            <person name="Yeom S.-I."/>
            <person name="Kim Y.-M."/>
            <person name="Seo E."/>
            <person name="Kim K.-T."/>
            <person name="Kim M.-S."/>
            <person name="Lee J.M."/>
            <person name="Cheong K."/>
            <person name="Shin H.-S."/>
            <person name="Kim S.-B."/>
            <person name="Han K."/>
            <person name="Lee J."/>
            <person name="Park M."/>
            <person name="Lee H.-A."/>
            <person name="Lee H.-Y."/>
            <person name="Lee Y."/>
            <person name="Oh S."/>
            <person name="Lee J.H."/>
            <person name="Choi E."/>
            <person name="Choi E."/>
            <person name="Lee S.E."/>
            <person name="Jeon J."/>
            <person name="Kim H."/>
            <person name="Choi G."/>
            <person name="Song H."/>
            <person name="Lee J."/>
            <person name="Lee S.-C."/>
            <person name="Kwon J.-K."/>
            <person name="Lee H.-Y."/>
            <person name="Koo N."/>
            <person name="Hong Y."/>
            <person name="Kim R.W."/>
            <person name="Kang W.-H."/>
            <person name="Huh J.H."/>
            <person name="Kang B.-C."/>
            <person name="Yang T.-J."/>
            <person name="Lee Y.-H."/>
            <person name="Bennetzen J.L."/>
            <person name="Choi D."/>
        </authorList>
    </citation>
    <scope>NUCLEOTIDE SEQUENCE [LARGE SCALE GENOMIC DNA]</scope>
    <source>
        <strain evidence="2">cv. PBC81</strain>
    </source>
</reference>
<dbReference type="AlphaFoldDB" id="A0A2G2XQD2"/>
<proteinExistence type="predicted"/>
<gene>
    <name evidence="1" type="ORF">CQW23_02066</name>
</gene>
<dbReference type="CDD" id="cd09272">
    <property type="entry name" value="RNase_HI_RT_Ty1"/>
    <property type="match status" value="1"/>
</dbReference>
<reference evidence="1 2" key="1">
    <citation type="journal article" date="2017" name="Genome Biol.">
        <title>New reference genome sequences of hot pepper reveal the massive evolution of plant disease-resistance genes by retroduplication.</title>
        <authorList>
            <person name="Kim S."/>
            <person name="Park J."/>
            <person name="Yeom S.I."/>
            <person name="Kim Y.M."/>
            <person name="Seo E."/>
            <person name="Kim K.T."/>
            <person name="Kim M.S."/>
            <person name="Lee J.M."/>
            <person name="Cheong K."/>
            <person name="Shin H.S."/>
            <person name="Kim S.B."/>
            <person name="Han K."/>
            <person name="Lee J."/>
            <person name="Park M."/>
            <person name="Lee H.A."/>
            <person name="Lee H.Y."/>
            <person name="Lee Y."/>
            <person name="Oh S."/>
            <person name="Lee J.H."/>
            <person name="Choi E."/>
            <person name="Choi E."/>
            <person name="Lee S.E."/>
            <person name="Jeon J."/>
            <person name="Kim H."/>
            <person name="Choi G."/>
            <person name="Song H."/>
            <person name="Lee J."/>
            <person name="Lee S.C."/>
            <person name="Kwon J.K."/>
            <person name="Lee H.Y."/>
            <person name="Koo N."/>
            <person name="Hong Y."/>
            <person name="Kim R.W."/>
            <person name="Kang W.H."/>
            <person name="Huh J.H."/>
            <person name="Kang B.C."/>
            <person name="Yang T.J."/>
            <person name="Lee Y.H."/>
            <person name="Bennetzen J.L."/>
            <person name="Choi D."/>
        </authorList>
    </citation>
    <scope>NUCLEOTIDE SEQUENCE [LARGE SCALE GENOMIC DNA]</scope>
    <source>
        <strain evidence="2">cv. PBC81</strain>
    </source>
</reference>